<keyword evidence="2" id="KW-1185">Reference proteome</keyword>
<evidence type="ECO:0008006" key="3">
    <source>
        <dbReference type="Google" id="ProtNLM"/>
    </source>
</evidence>
<sequence>MSERTAWEYANVPLITHATKQILDQWGEDGWELVSVLPGPSGEQLIAFLKRPK</sequence>
<proteinExistence type="predicted"/>
<dbReference type="KEGG" id="mnm:MNVM_22420"/>
<accession>A0A7I7JPL1</accession>
<dbReference type="EMBL" id="AP022562">
    <property type="protein sequence ID" value="BBX13161.1"/>
    <property type="molecule type" value="Genomic_DNA"/>
</dbReference>
<gene>
    <name evidence="1" type="ORF">MNVM_22420</name>
</gene>
<evidence type="ECO:0000313" key="1">
    <source>
        <dbReference type="EMBL" id="BBX13161.1"/>
    </source>
</evidence>
<dbReference type="Proteomes" id="UP000466997">
    <property type="component" value="Chromosome"/>
</dbReference>
<organism evidence="1 2">
    <name type="scientific">Mycobacterium novum</name>
    <dbReference type="NCBI Taxonomy" id="2492438"/>
    <lineage>
        <taxon>Bacteria</taxon>
        <taxon>Bacillati</taxon>
        <taxon>Actinomycetota</taxon>
        <taxon>Actinomycetes</taxon>
        <taxon>Mycobacteriales</taxon>
        <taxon>Mycobacteriaceae</taxon>
        <taxon>Mycobacterium</taxon>
    </lineage>
</organism>
<protein>
    <recommendedName>
        <fullName evidence="3">DUF4177 domain-containing protein</fullName>
    </recommendedName>
</protein>
<name>A0A7I7JPL1_9MYCO</name>
<reference evidence="1 2" key="1">
    <citation type="journal article" date="2019" name="Emerg. Microbes Infect.">
        <title>Comprehensive subspecies identification of 175 nontuberculous mycobacteria species based on 7547 genomic profiles.</title>
        <authorList>
            <person name="Matsumoto Y."/>
            <person name="Kinjo T."/>
            <person name="Motooka D."/>
            <person name="Nabeya D."/>
            <person name="Jung N."/>
            <person name="Uechi K."/>
            <person name="Horii T."/>
            <person name="Iida T."/>
            <person name="Fujita J."/>
            <person name="Nakamura S."/>
        </authorList>
    </citation>
    <scope>NUCLEOTIDE SEQUENCE [LARGE SCALE GENOMIC DNA]</scope>
    <source>
        <strain evidence="1 2">JCM 6391</strain>
    </source>
</reference>
<dbReference type="RefSeq" id="WP_013830878.1">
    <property type="nucleotide sequence ID" value="NZ_AP022562.1"/>
</dbReference>
<dbReference type="AlphaFoldDB" id="A0A7I7JPL1"/>
<evidence type="ECO:0000313" key="2">
    <source>
        <dbReference type="Proteomes" id="UP000466997"/>
    </source>
</evidence>